<proteinExistence type="predicted"/>
<dbReference type="AlphaFoldDB" id="K1PFX2"/>
<dbReference type="HOGENOM" id="CLU_1919071_0_0_1"/>
<accession>K1PFX2</accession>
<dbReference type="InParanoid" id="K1PFX2"/>
<name>K1PFX2_MAGGI</name>
<reference evidence="1" key="1">
    <citation type="journal article" date="2012" name="Nature">
        <title>The oyster genome reveals stress adaptation and complexity of shell formation.</title>
        <authorList>
            <person name="Zhang G."/>
            <person name="Fang X."/>
            <person name="Guo X."/>
            <person name="Li L."/>
            <person name="Luo R."/>
            <person name="Xu F."/>
            <person name="Yang P."/>
            <person name="Zhang L."/>
            <person name="Wang X."/>
            <person name="Qi H."/>
            <person name="Xiong Z."/>
            <person name="Que H."/>
            <person name="Xie Y."/>
            <person name="Holland P.W."/>
            <person name="Paps J."/>
            <person name="Zhu Y."/>
            <person name="Wu F."/>
            <person name="Chen Y."/>
            <person name="Wang J."/>
            <person name="Peng C."/>
            <person name="Meng J."/>
            <person name="Yang L."/>
            <person name="Liu J."/>
            <person name="Wen B."/>
            <person name="Zhang N."/>
            <person name="Huang Z."/>
            <person name="Zhu Q."/>
            <person name="Feng Y."/>
            <person name="Mount A."/>
            <person name="Hedgecock D."/>
            <person name="Xu Z."/>
            <person name="Liu Y."/>
            <person name="Domazet-Loso T."/>
            <person name="Du Y."/>
            <person name="Sun X."/>
            <person name="Zhang S."/>
            <person name="Liu B."/>
            <person name="Cheng P."/>
            <person name="Jiang X."/>
            <person name="Li J."/>
            <person name="Fan D."/>
            <person name="Wang W."/>
            <person name="Fu W."/>
            <person name="Wang T."/>
            <person name="Wang B."/>
            <person name="Zhang J."/>
            <person name="Peng Z."/>
            <person name="Li Y."/>
            <person name="Li N."/>
            <person name="Wang J."/>
            <person name="Chen M."/>
            <person name="He Y."/>
            <person name="Tan F."/>
            <person name="Song X."/>
            <person name="Zheng Q."/>
            <person name="Huang R."/>
            <person name="Yang H."/>
            <person name="Du X."/>
            <person name="Chen L."/>
            <person name="Yang M."/>
            <person name="Gaffney P.M."/>
            <person name="Wang S."/>
            <person name="Luo L."/>
            <person name="She Z."/>
            <person name="Ming Y."/>
            <person name="Huang W."/>
            <person name="Zhang S."/>
            <person name="Huang B."/>
            <person name="Zhang Y."/>
            <person name="Qu T."/>
            <person name="Ni P."/>
            <person name="Miao G."/>
            <person name="Wang J."/>
            <person name="Wang Q."/>
            <person name="Steinberg C.E."/>
            <person name="Wang H."/>
            <person name="Li N."/>
            <person name="Qian L."/>
            <person name="Zhang G."/>
            <person name="Li Y."/>
            <person name="Yang H."/>
            <person name="Liu X."/>
            <person name="Wang J."/>
            <person name="Yin Y."/>
            <person name="Wang J."/>
        </authorList>
    </citation>
    <scope>NUCLEOTIDE SEQUENCE [LARGE SCALE GENOMIC DNA]</scope>
    <source>
        <strain evidence="1">05x7-T-G4-1.051#20</strain>
    </source>
</reference>
<gene>
    <name evidence="1" type="ORF">CGI_10000228</name>
</gene>
<organism evidence="1">
    <name type="scientific">Magallana gigas</name>
    <name type="common">Pacific oyster</name>
    <name type="synonym">Crassostrea gigas</name>
    <dbReference type="NCBI Taxonomy" id="29159"/>
    <lineage>
        <taxon>Eukaryota</taxon>
        <taxon>Metazoa</taxon>
        <taxon>Spiralia</taxon>
        <taxon>Lophotrochozoa</taxon>
        <taxon>Mollusca</taxon>
        <taxon>Bivalvia</taxon>
        <taxon>Autobranchia</taxon>
        <taxon>Pteriomorphia</taxon>
        <taxon>Ostreida</taxon>
        <taxon>Ostreoidea</taxon>
        <taxon>Ostreidae</taxon>
        <taxon>Magallana</taxon>
    </lineage>
</organism>
<evidence type="ECO:0000313" key="1">
    <source>
        <dbReference type="EMBL" id="EKC17769.1"/>
    </source>
</evidence>
<sequence>MLYLKLAQLHGTVQSVRQENSSLNDHVESEQTFRKDVSDKASVLQRELETIRSDLQSVQSIAVDIPEQFERYTSQANKVMQRHRQVFQSQSSNMTSLQSQVTSMELALQEITERHAKEKKRRQELHNILMVS</sequence>
<protein>
    <submittedName>
        <fullName evidence="1">Uncharacterized protein</fullName>
    </submittedName>
</protein>
<dbReference type="EMBL" id="JH821849">
    <property type="protein sequence ID" value="EKC17769.1"/>
    <property type="molecule type" value="Genomic_DNA"/>
</dbReference>